<protein>
    <recommendedName>
        <fullName evidence="13">Mitochondrial carrier protein</fullName>
    </recommendedName>
</protein>
<evidence type="ECO:0000313" key="12">
    <source>
        <dbReference type="Proteomes" id="UP001211907"/>
    </source>
</evidence>
<evidence type="ECO:0000256" key="1">
    <source>
        <dbReference type="ARBA" id="ARBA00004225"/>
    </source>
</evidence>
<dbReference type="AlphaFoldDB" id="A0AAD5T8E2"/>
<keyword evidence="3 10" id="KW-0813">Transport</keyword>
<dbReference type="PROSITE" id="PS50920">
    <property type="entry name" value="SOLCAR"/>
    <property type="match status" value="1"/>
</dbReference>
<comment type="caution">
    <text evidence="11">The sequence shown here is derived from an EMBL/GenBank/DDBJ whole genome shotgun (WGS) entry which is preliminary data.</text>
</comment>
<keyword evidence="12" id="KW-1185">Reference proteome</keyword>
<dbReference type="GO" id="GO:0022857">
    <property type="term" value="F:transmembrane transporter activity"/>
    <property type="evidence" value="ECO:0007669"/>
    <property type="project" value="TreeGrafter"/>
</dbReference>
<proteinExistence type="inferred from homology"/>
<dbReference type="GO" id="GO:0031966">
    <property type="term" value="C:mitochondrial membrane"/>
    <property type="evidence" value="ECO:0007669"/>
    <property type="project" value="UniProtKB-SubCell"/>
</dbReference>
<sequence>MGPILLTVSVLRSVSFSVYTTMKPILHAEFSTIAIPVPKLSFLIPDSISLDISLLSRHNISLPSQLQYWWENFQAPGAAHLASSMLAGACAGSIVATMNAPLEFIKIQRQLDSKMRGSSVLVTPRTLETMVESSAGAVASGTAGGLGEGAAVAGVKNVVAAAAANIRPTSTIVHAASAGAGQQQYMHLGAWEWAKKIVRLKGYHYHLLRDFIGTGMYFGGYETLKIVLTPKGETAGSLVHMMAGGISGTFSWVFLYPIDLIKSVMQKEALQPIPKYKSAFEFVSKRFKKGGVRGFYHGLSAQLLRSFPVHSLNFLIYEAVLKWCKNL</sequence>
<keyword evidence="7" id="KW-0496">Mitochondrion</keyword>
<evidence type="ECO:0000256" key="7">
    <source>
        <dbReference type="ARBA" id="ARBA00023128"/>
    </source>
</evidence>
<dbReference type="EMBL" id="JADGJH010000097">
    <property type="protein sequence ID" value="KAJ3138205.1"/>
    <property type="molecule type" value="Genomic_DNA"/>
</dbReference>
<evidence type="ECO:0008006" key="13">
    <source>
        <dbReference type="Google" id="ProtNLM"/>
    </source>
</evidence>
<comment type="similarity">
    <text evidence="2 10">Belongs to the mitochondrial carrier (TC 2.A.29) family.</text>
</comment>
<dbReference type="Gene3D" id="1.50.40.10">
    <property type="entry name" value="Mitochondrial carrier domain"/>
    <property type="match status" value="1"/>
</dbReference>
<dbReference type="InterPro" id="IPR050567">
    <property type="entry name" value="Mitochondrial_Carrier"/>
</dbReference>
<dbReference type="SUPFAM" id="SSF103506">
    <property type="entry name" value="Mitochondrial carrier"/>
    <property type="match status" value="1"/>
</dbReference>
<evidence type="ECO:0000256" key="4">
    <source>
        <dbReference type="ARBA" id="ARBA00022692"/>
    </source>
</evidence>
<keyword evidence="6" id="KW-1133">Transmembrane helix</keyword>
<evidence type="ECO:0000256" key="10">
    <source>
        <dbReference type="RuleBase" id="RU000488"/>
    </source>
</evidence>
<keyword evidence="4 9" id="KW-0812">Transmembrane</keyword>
<dbReference type="PANTHER" id="PTHR45624:SF9">
    <property type="entry name" value="CARRIER PROTEIN, PUTATIVE (AFU_ORTHOLOGUE AFUA_4G06390)-RELATED"/>
    <property type="match status" value="1"/>
</dbReference>
<dbReference type="InterPro" id="IPR002067">
    <property type="entry name" value="MCP"/>
</dbReference>
<evidence type="ECO:0000256" key="9">
    <source>
        <dbReference type="PROSITE-ProRule" id="PRU00282"/>
    </source>
</evidence>
<evidence type="ECO:0000256" key="3">
    <source>
        <dbReference type="ARBA" id="ARBA00022448"/>
    </source>
</evidence>
<organism evidence="11 12">
    <name type="scientific">Physocladia obscura</name>
    <dbReference type="NCBI Taxonomy" id="109957"/>
    <lineage>
        <taxon>Eukaryota</taxon>
        <taxon>Fungi</taxon>
        <taxon>Fungi incertae sedis</taxon>
        <taxon>Chytridiomycota</taxon>
        <taxon>Chytridiomycota incertae sedis</taxon>
        <taxon>Chytridiomycetes</taxon>
        <taxon>Chytridiales</taxon>
        <taxon>Chytriomycetaceae</taxon>
        <taxon>Physocladia</taxon>
    </lineage>
</organism>
<keyword evidence="5" id="KW-0677">Repeat</keyword>
<evidence type="ECO:0000256" key="2">
    <source>
        <dbReference type="ARBA" id="ARBA00006375"/>
    </source>
</evidence>
<name>A0AAD5T8E2_9FUNG</name>
<keyword evidence="8 9" id="KW-0472">Membrane</keyword>
<reference evidence="11" key="1">
    <citation type="submission" date="2020-05" db="EMBL/GenBank/DDBJ databases">
        <title>Phylogenomic resolution of chytrid fungi.</title>
        <authorList>
            <person name="Stajich J.E."/>
            <person name="Amses K."/>
            <person name="Simmons R."/>
            <person name="Seto K."/>
            <person name="Myers J."/>
            <person name="Bonds A."/>
            <person name="Quandt C.A."/>
            <person name="Barry K."/>
            <person name="Liu P."/>
            <person name="Grigoriev I."/>
            <person name="Longcore J.E."/>
            <person name="James T.Y."/>
        </authorList>
    </citation>
    <scope>NUCLEOTIDE SEQUENCE</scope>
    <source>
        <strain evidence="11">JEL0513</strain>
    </source>
</reference>
<dbReference type="PANTHER" id="PTHR45624">
    <property type="entry name" value="MITOCHONDRIAL BASIC AMINO ACIDS TRANSPORTER-RELATED"/>
    <property type="match status" value="1"/>
</dbReference>
<dbReference type="Pfam" id="PF00153">
    <property type="entry name" value="Mito_carr"/>
    <property type="match status" value="2"/>
</dbReference>
<evidence type="ECO:0000256" key="5">
    <source>
        <dbReference type="ARBA" id="ARBA00022737"/>
    </source>
</evidence>
<comment type="subcellular location">
    <subcellularLocation>
        <location evidence="1">Mitochondrion membrane</location>
        <topology evidence="1">Multi-pass membrane protein</topology>
    </subcellularLocation>
</comment>
<dbReference type="InterPro" id="IPR023395">
    <property type="entry name" value="MCP_dom_sf"/>
</dbReference>
<dbReference type="PRINTS" id="PR00926">
    <property type="entry name" value="MITOCARRIER"/>
</dbReference>
<dbReference type="InterPro" id="IPR018108">
    <property type="entry name" value="MCP_transmembrane"/>
</dbReference>
<dbReference type="Proteomes" id="UP001211907">
    <property type="component" value="Unassembled WGS sequence"/>
</dbReference>
<feature type="repeat" description="Solcar" evidence="9">
    <location>
        <begin position="235"/>
        <end position="323"/>
    </location>
</feature>
<accession>A0AAD5T8E2</accession>
<gene>
    <name evidence="11" type="ORF">HK100_012812</name>
</gene>
<evidence type="ECO:0000256" key="6">
    <source>
        <dbReference type="ARBA" id="ARBA00022989"/>
    </source>
</evidence>
<evidence type="ECO:0000256" key="8">
    <source>
        <dbReference type="ARBA" id="ARBA00023136"/>
    </source>
</evidence>
<evidence type="ECO:0000313" key="11">
    <source>
        <dbReference type="EMBL" id="KAJ3138205.1"/>
    </source>
</evidence>